<dbReference type="AlphaFoldDB" id="A0A8H7SRH3"/>
<dbReference type="EMBL" id="JAEPRE010000098">
    <property type="protein sequence ID" value="KAG2232828.1"/>
    <property type="molecule type" value="Genomic_DNA"/>
</dbReference>
<keyword evidence="2" id="KW-1185">Reference proteome</keyword>
<protein>
    <submittedName>
        <fullName evidence="1">Uncharacterized protein</fullName>
    </submittedName>
</protein>
<accession>A0A8H7SRH3</accession>
<dbReference type="Proteomes" id="UP000613177">
    <property type="component" value="Unassembled WGS sequence"/>
</dbReference>
<proteinExistence type="predicted"/>
<evidence type="ECO:0000313" key="2">
    <source>
        <dbReference type="Proteomes" id="UP000613177"/>
    </source>
</evidence>
<sequence>MPVFSGKEESLGSDFCKAYQLIWKAKEVCKETESIVENYMGTFEISFESDDDDAYNDNKVYLTGSLRSPKRN</sequence>
<comment type="caution">
    <text evidence="1">The sequence shown here is derived from an EMBL/GenBank/DDBJ whole genome shotgun (WGS) entry which is preliminary data.</text>
</comment>
<organism evidence="1 2">
    <name type="scientific">Thamnidium elegans</name>
    <dbReference type="NCBI Taxonomy" id="101142"/>
    <lineage>
        <taxon>Eukaryota</taxon>
        <taxon>Fungi</taxon>
        <taxon>Fungi incertae sedis</taxon>
        <taxon>Mucoromycota</taxon>
        <taxon>Mucoromycotina</taxon>
        <taxon>Mucoromycetes</taxon>
        <taxon>Mucorales</taxon>
        <taxon>Mucorineae</taxon>
        <taxon>Mucoraceae</taxon>
        <taxon>Thamnidium</taxon>
    </lineage>
</organism>
<name>A0A8H7SRH3_9FUNG</name>
<evidence type="ECO:0000313" key="1">
    <source>
        <dbReference type="EMBL" id="KAG2232828.1"/>
    </source>
</evidence>
<gene>
    <name evidence="1" type="ORF">INT48_005696</name>
</gene>
<reference evidence="1" key="1">
    <citation type="submission" date="2021-01" db="EMBL/GenBank/DDBJ databases">
        <title>Metabolic potential, ecology and presence of endohyphal bacteria is reflected in genomic diversity of Mucoromycotina.</title>
        <authorList>
            <person name="Muszewska A."/>
            <person name="Okrasinska A."/>
            <person name="Steczkiewicz K."/>
            <person name="Drgas O."/>
            <person name="Orlowska M."/>
            <person name="Perlinska-Lenart U."/>
            <person name="Aleksandrzak-Piekarczyk T."/>
            <person name="Szatraj K."/>
            <person name="Zielenkiewicz U."/>
            <person name="Pilsyk S."/>
            <person name="Malc E."/>
            <person name="Mieczkowski P."/>
            <person name="Kruszewska J.S."/>
            <person name="Biernat P."/>
            <person name="Pawlowska J."/>
        </authorList>
    </citation>
    <scope>NUCLEOTIDE SEQUENCE</scope>
    <source>
        <strain evidence="1">WA0000018081</strain>
    </source>
</reference>